<evidence type="ECO:0000313" key="1">
    <source>
        <dbReference type="EMBL" id="VVG69716.1"/>
    </source>
</evidence>
<dbReference type="AlphaFoldDB" id="A0A5E5NZ85"/>
<dbReference type="Proteomes" id="UP000364291">
    <property type="component" value="Unassembled WGS sequence"/>
</dbReference>
<protein>
    <submittedName>
        <fullName evidence="1">Uncharacterized protein</fullName>
    </submittedName>
</protein>
<reference evidence="1 2" key="1">
    <citation type="submission" date="2019-08" db="EMBL/GenBank/DDBJ databases">
        <authorList>
            <person name="Peeters C."/>
        </authorList>
    </citation>
    <scope>NUCLEOTIDE SEQUENCE [LARGE SCALE GENOMIC DNA]</scope>
    <source>
        <strain evidence="1 2">LMG 18089</strain>
    </source>
</reference>
<dbReference type="EMBL" id="CABPSX010000001">
    <property type="protein sequence ID" value="VVG69716.1"/>
    <property type="molecule type" value="Genomic_DNA"/>
</dbReference>
<accession>A0A5E5NZ85</accession>
<organism evidence="1 2">
    <name type="scientific">Pandoraea apista</name>
    <dbReference type="NCBI Taxonomy" id="93218"/>
    <lineage>
        <taxon>Bacteria</taxon>
        <taxon>Pseudomonadati</taxon>
        <taxon>Pseudomonadota</taxon>
        <taxon>Betaproteobacteria</taxon>
        <taxon>Burkholderiales</taxon>
        <taxon>Burkholderiaceae</taxon>
        <taxon>Pandoraea</taxon>
    </lineage>
</organism>
<proteinExistence type="predicted"/>
<name>A0A5E5NZ85_9BURK</name>
<evidence type="ECO:0000313" key="2">
    <source>
        <dbReference type="Proteomes" id="UP000364291"/>
    </source>
</evidence>
<gene>
    <name evidence="1" type="ORF">PAP18089_00673</name>
</gene>
<sequence>MNAMSMQDASRACHNRGVASFTSFASFRRVALVLLVPVTGVISGCAVMDPGNWQVFGPPPSYVHAAPVFVAPAPAIVMPAPVIVTPAPMILAPAQPYIVVPQPRPRTTRDTAHFLRERCYLEKGGCYTTEYQQRYEYDPYSGTWGWVGQRDYRWKGSRGNR</sequence>